<dbReference type="Pfam" id="PF00651">
    <property type="entry name" value="BTB"/>
    <property type="match status" value="1"/>
</dbReference>
<dbReference type="Gene3D" id="3.30.710.10">
    <property type="entry name" value="Potassium Channel Kv1.1, Chain A"/>
    <property type="match status" value="1"/>
</dbReference>
<dbReference type="FunFam" id="3.30.160.60:FF:000536">
    <property type="entry name" value="hypermethylated in cancer 2 protein-like"/>
    <property type="match status" value="1"/>
</dbReference>
<evidence type="ECO:0000259" key="9">
    <source>
        <dbReference type="PROSITE" id="PS50097"/>
    </source>
</evidence>
<feature type="domain" description="C2H2-type" evidence="10">
    <location>
        <begin position="468"/>
        <end position="495"/>
    </location>
</feature>
<feature type="domain" description="C2H2-type" evidence="10">
    <location>
        <begin position="496"/>
        <end position="523"/>
    </location>
</feature>
<dbReference type="AlphaFoldDB" id="A0ABD1KF36"/>
<dbReference type="Pfam" id="PF00096">
    <property type="entry name" value="zf-C2H2"/>
    <property type="match status" value="3"/>
</dbReference>
<evidence type="ECO:0000256" key="5">
    <source>
        <dbReference type="ARBA" id="ARBA00022833"/>
    </source>
</evidence>
<dbReference type="Gene3D" id="3.30.160.60">
    <property type="entry name" value="Classic Zinc Finger"/>
    <property type="match status" value="5"/>
</dbReference>
<accession>A0ABD1KF36</accession>
<proteinExistence type="predicted"/>
<dbReference type="InterPro" id="IPR050457">
    <property type="entry name" value="ZnFinger_BTB_dom_contain"/>
</dbReference>
<feature type="compositionally biased region" description="Polar residues" evidence="8">
    <location>
        <begin position="227"/>
        <end position="236"/>
    </location>
</feature>
<evidence type="ECO:0000256" key="6">
    <source>
        <dbReference type="ARBA" id="ARBA00023242"/>
    </source>
</evidence>
<keyword evidence="2" id="KW-0479">Metal-binding</keyword>
<keyword evidence="12" id="KW-1185">Reference proteome</keyword>
<dbReference type="PANTHER" id="PTHR46105">
    <property type="entry name" value="AGAP004733-PA"/>
    <property type="match status" value="1"/>
</dbReference>
<dbReference type="FunFam" id="3.30.160.60:FF:000065">
    <property type="entry name" value="B-cell CLL/lymphoma 6, member B"/>
    <property type="match status" value="1"/>
</dbReference>
<dbReference type="SUPFAM" id="SSF54695">
    <property type="entry name" value="POZ domain"/>
    <property type="match status" value="1"/>
</dbReference>
<dbReference type="FunFam" id="3.30.710.10:FF:000025">
    <property type="entry name" value="B-cell lymphoma 6 protein-like"/>
    <property type="match status" value="1"/>
</dbReference>
<gene>
    <name evidence="11" type="ORF">ACEWY4_006960</name>
</gene>
<feature type="compositionally biased region" description="Basic and acidic residues" evidence="8">
    <location>
        <begin position="211"/>
        <end position="223"/>
    </location>
</feature>
<feature type="domain" description="C2H2-type" evidence="10">
    <location>
        <begin position="524"/>
        <end position="551"/>
    </location>
</feature>
<reference evidence="11 12" key="1">
    <citation type="submission" date="2024-09" db="EMBL/GenBank/DDBJ databases">
        <title>A chromosome-level genome assembly of Gray's grenadier anchovy, Coilia grayii.</title>
        <authorList>
            <person name="Fu Z."/>
        </authorList>
    </citation>
    <scope>NUCLEOTIDE SEQUENCE [LARGE SCALE GENOMIC DNA]</scope>
    <source>
        <strain evidence="11">G4</strain>
        <tissue evidence="11">Muscle</tissue>
    </source>
</reference>
<evidence type="ECO:0000256" key="7">
    <source>
        <dbReference type="PROSITE-ProRule" id="PRU00042"/>
    </source>
</evidence>
<evidence type="ECO:0000256" key="3">
    <source>
        <dbReference type="ARBA" id="ARBA00022737"/>
    </source>
</evidence>
<dbReference type="SMART" id="SM00225">
    <property type="entry name" value="BTB"/>
    <property type="match status" value="1"/>
</dbReference>
<name>A0ABD1KF36_9TELE</name>
<dbReference type="PROSITE" id="PS50157">
    <property type="entry name" value="ZINC_FINGER_C2H2_2"/>
    <property type="match status" value="5"/>
</dbReference>
<dbReference type="InterPro" id="IPR036236">
    <property type="entry name" value="Znf_C2H2_sf"/>
</dbReference>
<dbReference type="InterPro" id="IPR000210">
    <property type="entry name" value="BTB/POZ_dom"/>
</dbReference>
<dbReference type="FunFam" id="3.30.160.60:FF:000105">
    <property type="entry name" value="B-cell CLL/lymphoma 6, member B"/>
    <property type="match status" value="2"/>
</dbReference>
<dbReference type="EMBL" id="JBHFQA010000006">
    <property type="protein sequence ID" value="KAL2097753.1"/>
    <property type="molecule type" value="Genomic_DNA"/>
</dbReference>
<dbReference type="PANTHER" id="PTHR46105:SF25">
    <property type="entry name" value="ZGC:110075 PROTEIN"/>
    <property type="match status" value="1"/>
</dbReference>
<evidence type="ECO:0000256" key="1">
    <source>
        <dbReference type="ARBA" id="ARBA00004123"/>
    </source>
</evidence>
<keyword evidence="5" id="KW-0862">Zinc</keyword>
<protein>
    <submittedName>
        <fullName evidence="11">Uncharacterized protein</fullName>
    </submittedName>
</protein>
<evidence type="ECO:0000256" key="4">
    <source>
        <dbReference type="ARBA" id="ARBA00022771"/>
    </source>
</evidence>
<keyword evidence="6" id="KW-0539">Nucleus</keyword>
<keyword evidence="3" id="KW-0677">Repeat</keyword>
<feature type="region of interest" description="Disordered" evidence="8">
    <location>
        <begin position="576"/>
        <end position="600"/>
    </location>
</feature>
<evidence type="ECO:0000256" key="2">
    <source>
        <dbReference type="ARBA" id="ARBA00022723"/>
    </source>
</evidence>
<feature type="region of interest" description="Disordered" evidence="8">
    <location>
        <begin position="193"/>
        <end position="330"/>
    </location>
</feature>
<sequence length="600" mass="67054">MANTEDGCIQFTRHAGDVLFNFNRLRGRNIMTDITVTVSGHQFRAHKTVLMACSGLFYTLFTSSDKSNTSNVSLDPTVDSVGFSALLDFMYTSCLALKESCILSILTTAIYLQMDHVVDTCQRVAKARGLHKRQTREEDFTSISWQTQDPPAPVLGDSTNASFSSHSSALGHIYRNVPIPLVPVAPYWHIRDHSGASGKHPPSPPDVNLSRMRDSHFTPERKVLRLPTSSLASMDSQRGLPWPTAHSRIGHSHTQARDTGGHEIKRVKRDEEEEQDDLLRSPHRSDCQPSSPMESSSCSKEAQSSFSSSSSSSSSSSPSPLSPHNIQGEPKVHNWKKYRFIVLNASQEDGHCNGKYTSESSQKEKKEQKDQVEKVNWFNNLSRVIEDNQRSDSAKPQEECPKSSCVVSENVAGLCKEYDSQTTERDCNQHSPQDRCAKAHQCEYCSATLSCKGNLASHKSVHTGEKPYRCSVCGAQFNRPANLKTHSRIHSGEKPYKCETCGARFVQVAHLRAHILIHTGEKPYPCDVCGSRFRHLQTLKSHKRIHTGEKPYQCDHCKLHFRHKSQLRLHLRQKHGAVTSGRTPLLRPGSAPHCQSVSTH</sequence>
<dbReference type="GO" id="GO:0008270">
    <property type="term" value="F:zinc ion binding"/>
    <property type="evidence" value="ECO:0007669"/>
    <property type="project" value="UniProtKB-KW"/>
</dbReference>
<evidence type="ECO:0000313" key="12">
    <source>
        <dbReference type="Proteomes" id="UP001591681"/>
    </source>
</evidence>
<dbReference type="SMART" id="SM00355">
    <property type="entry name" value="ZnF_C2H2"/>
    <property type="match status" value="5"/>
</dbReference>
<feature type="domain" description="BTB" evidence="9">
    <location>
        <begin position="32"/>
        <end position="99"/>
    </location>
</feature>
<feature type="domain" description="C2H2-type" evidence="10">
    <location>
        <begin position="552"/>
        <end position="584"/>
    </location>
</feature>
<evidence type="ECO:0000259" key="10">
    <source>
        <dbReference type="PROSITE" id="PS50157"/>
    </source>
</evidence>
<feature type="compositionally biased region" description="Basic and acidic residues" evidence="8">
    <location>
        <begin position="255"/>
        <end position="270"/>
    </location>
</feature>
<dbReference type="PROSITE" id="PS00028">
    <property type="entry name" value="ZINC_FINGER_C2H2_1"/>
    <property type="match status" value="5"/>
</dbReference>
<keyword evidence="4 7" id="KW-0863">Zinc-finger</keyword>
<evidence type="ECO:0000256" key="8">
    <source>
        <dbReference type="SAM" id="MobiDB-lite"/>
    </source>
</evidence>
<comment type="caution">
    <text evidence="11">The sequence shown here is derived from an EMBL/GenBank/DDBJ whole genome shotgun (WGS) entry which is preliminary data.</text>
</comment>
<dbReference type="SUPFAM" id="SSF57667">
    <property type="entry name" value="beta-beta-alpha zinc fingers"/>
    <property type="match status" value="3"/>
</dbReference>
<feature type="domain" description="C2H2-type" evidence="10">
    <location>
        <begin position="440"/>
        <end position="467"/>
    </location>
</feature>
<comment type="subcellular location">
    <subcellularLocation>
        <location evidence="1">Nucleus</location>
    </subcellularLocation>
</comment>
<dbReference type="PROSITE" id="PS50097">
    <property type="entry name" value="BTB"/>
    <property type="match status" value="1"/>
</dbReference>
<dbReference type="InterPro" id="IPR011333">
    <property type="entry name" value="SKP1/BTB/POZ_sf"/>
</dbReference>
<feature type="compositionally biased region" description="Low complexity" evidence="8">
    <location>
        <begin position="287"/>
        <end position="323"/>
    </location>
</feature>
<dbReference type="InterPro" id="IPR013087">
    <property type="entry name" value="Znf_C2H2_type"/>
</dbReference>
<dbReference type="Proteomes" id="UP001591681">
    <property type="component" value="Unassembled WGS sequence"/>
</dbReference>
<feature type="region of interest" description="Disordered" evidence="8">
    <location>
        <begin position="351"/>
        <end position="371"/>
    </location>
</feature>
<evidence type="ECO:0000313" key="11">
    <source>
        <dbReference type="EMBL" id="KAL2097753.1"/>
    </source>
</evidence>
<feature type="compositionally biased region" description="Basic and acidic residues" evidence="8">
    <location>
        <begin position="361"/>
        <end position="371"/>
    </location>
</feature>
<organism evidence="11 12">
    <name type="scientific">Coilia grayii</name>
    <name type="common">Gray's grenadier anchovy</name>
    <dbReference type="NCBI Taxonomy" id="363190"/>
    <lineage>
        <taxon>Eukaryota</taxon>
        <taxon>Metazoa</taxon>
        <taxon>Chordata</taxon>
        <taxon>Craniata</taxon>
        <taxon>Vertebrata</taxon>
        <taxon>Euteleostomi</taxon>
        <taxon>Actinopterygii</taxon>
        <taxon>Neopterygii</taxon>
        <taxon>Teleostei</taxon>
        <taxon>Clupei</taxon>
        <taxon>Clupeiformes</taxon>
        <taxon>Clupeoidei</taxon>
        <taxon>Engraulidae</taxon>
        <taxon>Coilinae</taxon>
        <taxon>Coilia</taxon>
    </lineage>
</organism>
<feature type="compositionally biased region" description="Basic and acidic residues" evidence="8">
    <location>
        <begin position="277"/>
        <end position="286"/>
    </location>
</feature>